<dbReference type="SMART" id="SM00184">
    <property type="entry name" value="RING"/>
    <property type="match status" value="1"/>
</dbReference>
<dbReference type="PROSITE" id="PS50089">
    <property type="entry name" value="ZF_RING_2"/>
    <property type="match status" value="1"/>
</dbReference>
<evidence type="ECO:0000256" key="1">
    <source>
        <dbReference type="ARBA" id="ARBA00022723"/>
    </source>
</evidence>
<evidence type="ECO:0000259" key="6">
    <source>
        <dbReference type="PROSITE" id="PS50089"/>
    </source>
</evidence>
<keyword evidence="3" id="KW-0862">Zinc</keyword>
<dbReference type="InParanoid" id="A0A078AP14"/>
<dbReference type="InterPro" id="IPR044592">
    <property type="entry name" value="RING1A/B"/>
</dbReference>
<feature type="compositionally biased region" description="Basic and acidic residues" evidence="5">
    <location>
        <begin position="210"/>
        <end position="226"/>
    </location>
</feature>
<dbReference type="PROSITE" id="PS00518">
    <property type="entry name" value="ZF_RING_1"/>
    <property type="match status" value="1"/>
</dbReference>
<dbReference type="PANTHER" id="PTHR46537">
    <property type="entry name" value="OS11G0578200 PROTEIN"/>
    <property type="match status" value="1"/>
</dbReference>
<dbReference type="Gene3D" id="3.30.40.10">
    <property type="entry name" value="Zinc/RING finger domain, C3HC4 (zinc finger)"/>
    <property type="match status" value="1"/>
</dbReference>
<reference evidence="7 8" key="1">
    <citation type="submission" date="2014-06" db="EMBL/GenBank/DDBJ databases">
        <authorList>
            <person name="Swart Estienne"/>
        </authorList>
    </citation>
    <scope>NUCLEOTIDE SEQUENCE [LARGE SCALE GENOMIC DNA]</scope>
    <source>
        <strain evidence="7 8">130c</strain>
    </source>
</reference>
<keyword evidence="2 4" id="KW-0863">Zinc-finger</keyword>
<dbReference type="InterPro" id="IPR017907">
    <property type="entry name" value="Znf_RING_CS"/>
</dbReference>
<sequence length="333" mass="39639">MESTQKTKNLDKDDKFQVEAVVSQDKETGEVLFNGMSNQQITAFQYQCNNKGINLSELNYYQMACKPRLLVDTKDEDESDEDDYIDINLFHQIKEVLLCPVCFDVFKQPDNVRPCLHKYCHNCIELYNRKVKKECPECRHPIGSRRQLRSDYKINNIISALISDIDGFNQLEQLRREEKIRNYDFEANHDRMKYIRDHQNLKIEQEKQEKVVSKSKRKREEIREQNIEDNEQMNNQDDDGRFTNSMRSNLNFNESEYLRNKNVKQLFGVKRDLKHQQKSKSLRVIDDDILKDVNIEFIARQDIARTTDKIKVLQLKKFLLMKIDKGNLDQVDQ</sequence>
<keyword evidence="8" id="KW-1185">Reference proteome</keyword>
<protein>
    <submittedName>
        <fullName evidence="7">Zinc finger (C3hc4 ring finger)</fullName>
    </submittedName>
</protein>
<dbReference type="Pfam" id="PF00097">
    <property type="entry name" value="zf-C3HC4"/>
    <property type="match status" value="1"/>
</dbReference>
<feature type="domain" description="RING-type" evidence="6">
    <location>
        <begin position="99"/>
        <end position="139"/>
    </location>
</feature>
<dbReference type="InterPro" id="IPR001841">
    <property type="entry name" value="Znf_RING"/>
</dbReference>
<dbReference type="SUPFAM" id="SSF57850">
    <property type="entry name" value="RING/U-box"/>
    <property type="match status" value="1"/>
</dbReference>
<dbReference type="Proteomes" id="UP000039865">
    <property type="component" value="Unassembled WGS sequence"/>
</dbReference>
<evidence type="ECO:0000256" key="3">
    <source>
        <dbReference type="ARBA" id="ARBA00022833"/>
    </source>
</evidence>
<keyword evidence="1" id="KW-0479">Metal-binding</keyword>
<feature type="region of interest" description="Disordered" evidence="5">
    <location>
        <begin position="210"/>
        <end position="241"/>
    </location>
</feature>
<dbReference type="PANTHER" id="PTHR46537:SF1">
    <property type="entry name" value="E3 UBIQUITIN-PROTEIN LIGASE RING1B-RELATED"/>
    <property type="match status" value="1"/>
</dbReference>
<proteinExistence type="predicted"/>
<evidence type="ECO:0000256" key="5">
    <source>
        <dbReference type="SAM" id="MobiDB-lite"/>
    </source>
</evidence>
<evidence type="ECO:0000313" key="7">
    <source>
        <dbReference type="EMBL" id="CDW83057.1"/>
    </source>
</evidence>
<dbReference type="GO" id="GO:0008270">
    <property type="term" value="F:zinc ion binding"/>
    <property type="evidence" value="ECO:0007669"/>
    <property type="project" value="UniProtKB-KW"/>
</dbReference>
<evidence type="ECO:0000313" key="8">
    <source>
        <dbReference type="Proteomes" id="UP000039865"/>
    </source>
</evidence>
<dbReference type="AlphaFoldDB" id="A0A078AP14"/>
<dbReference type="InterPro" id="IPR013083">
    <property type="entry name" value="Znf_RING/FYVE/PHD"/>
</dbReference>
<organism evidence="7 8">
    <name type="scientific">Stylonychia lemnae</name>
    <name type="common">Ciliate</name>
    <dbReference type="NCBI Taxonomy" id="5949"/>
    <lineage>
        <taxon>Eukaryota</taxon>
        <taxon>Sar</taxon>
        <taxon>Alveolata</taxon>
        <taxon>Ciliophora</taxon>
        <taxon>Intramacronucleata</taxon>
        <taxon>Spirotrichea</taxon>
        <taxon>Stichotrichia</taxon>
        <taxon>Sporadotrichida</taxon>
        <taxon>Oxytrichidae</taxon>
        <taxon>Stylonychinae</taxon>
        <taxon>Stylonychia</taxon>
    </lineage>
</organism>
<gene>
    <name evidence="7" type="primary">Contig3676.g3921</name>
    <name evidence="7" type="ORF">STYLEM_12096</name>
</gene>
<accession>A0A078AP14</accession>
<dbReference type="OrthoDB" id="313341at2759"/>
<name>A0A078AP14_STYLE</name>
<evidence type="ECO:0000256" key="2">
    <source>
        <dbReference type="ARBA" id="ARBA00022771"/>
    </source>
</evidence>
<evidence type="ECO:0000256" key="4">
    <source>
        <dbReference type="PROSITE-ProRule" id="PRU00175"/>
    </source>
</evidence>
<dbReference type="InterPro" id="IPR018957">
    <property type="entry name" value="Znf_C3HC4_RING-type"/>
</dbReference>
<dbReference type="EMBL" id="CCKQ01011486">
    <property type="protein sequence ID" value="CDW83057.1"/>
    <property type="molecule type" value="Genomic_DNA"/>
</dbReference>